<gene>
    <name evidence="1" type="ORF">MNBD_CHLOROFLEXI01-2012</name>
</gene>
<evidence type="ECO:0000313" key="1">
    <source>
        <dbReference type="EMBL" id="VAW39423.1"/>
    </source>
</evidence>
<name>A0A3B0VGI2_9ZZZZ</name>
<reference evidence="1" key="1">
    <citation type="submission" date="2018-06" db="EMBL/GenBank/DDBJ databases">
        <authorList>
            <person name="Zhirakovskaya E."/>
        </authorList>
    </citation>
    <scope>NUCLEOTIDE SEQUENCE</scope>
</reference>
<dbReference type="EMBL" id="UOEU01000745">
    <property type="protein sequence ID" value="VAW39423.1"/>
    <property type="molecule type" value="Genomic_DNA"/>
</dbReference>
<accession>A0A3B0VGI2</accession>
<protein>
    <submittedName>
        <fullName evidence="1">Uncharacterized protein</fullName>
    </submittedName>
</protein>
<proteinExistence type="predicted"/>
<dbReference type="AlphaFoldDB" id="A0A3B0VGI2"/>
<organism evidence="1">
    <name type="scientific">hydrothermal vent metagenome</name>
    <dbReference type="NCBI Taxonomy" id="652676"/>
    <lineage>
        <taxon>unclassified sequences</taxon>
        <taxon>metagenomes</taxon>
        <taxon>ecological metagenomes</taxon>
    </lineage>
</organism>
<sequence>MTRWIFFLQNNLSPRHLAQNRPELGETGGNNGRSAWHNCLPPVPPLPIGIIYKDDAYKNEPYPKMDPK</sequence>